<name>A0A8S1HCR3_9PELO</name>
<protein>
    <recommendedName>
        <fullName evidence="4">PH domain-containing protein</fullName>
    </recommendedName>
</protein>
<dbReference type="AlphaFoldDB" id="A0A8S1HCR3"/>
<feature type="region of interest" description="Disordered" evidence="1">
    <location>
        <begin position="192"/>
        <end position="316"/>
    </location>
</feature>
<feature type="compositionally biased region" description="Low complexity" evidence="1">
    <location>
        <begin position="143"/>
        <end position="162"/>
    </location>
</feature>
<evidence type="ECO:0008006" key="4">
    <source>
        <dbReference type="Google" id="ProtNLM"/>
    </source>
</evidence>
<accession>A0A8S1HCR3</accession>
<evidence type="ECO:0000313" key="3">
    <source>
        <dbReference type="Proteomes" id="UP000835052"/>
    </source>
</evidence>
<dbReference type="Proteomes" id="UP000835052">
    <property type="component" value="Unassembled WGS sequence"/>
</dbReference>
<reference evidence="2" key="1">
    <citation type="submission" date="2020-10" db="EMBL/GenBank/DDBJ databases">
        <authorList>
            <person name="Kikuchi T."/>
        </authorList>
    </citation>
    <scope>NUCLEOTIDE SEQUENCE</scope>
    <source>
        <strain evidence="2">NKZ352</strain>
    </source>
</reference>
<evidence type="ECO:0000313" key="2">
    <source>
        <dbReference type="EMBL" id="CAD6193017.1"/>
    </source>
</evidence>
<proteinExistence type="predicted"/>
<dbReference type="InterPro" id="IPR039664">
    <property type="entry name" value="GRB/APBB1IP"/>
</dbReference>
<comment type="caution">
    <text evidence="2">The sequence shown here is derived from an EMBL/GenBank/DDBJ whole genome shotgun (WGS) entry which is preliminary data.</text>
</comment>
<keyword evidence="3" id="KW-1185">Reference proteome</keyword>
<feature type="region of interest" description="Disordered" evidence="1">
    <location>
        <begin position="142"/>
        <end position="162"/>
    </location>
</feature>
<feature type="compositionally biased region" description="Low complexity" evidence="1">
    <location>
        <begin position="103"/>
        <end position="123"/>
    </location>
</feature>
<dbReference type="PANTHER" id="PTHR11243">
    <property type="entry name" value="GROWTH FACTOR RECEPTOR-BOUND PROTEIN"/>
    <property type="match status" value="1"/>
</dbReference>
<organism evidence="2 3">
    <name type="scientific">Caenorhabditis auriculariae</name>
    <dbReference type="NCBI Taxonomy" id="2777116"/>
    <lineage>
        <taxon>Eukaryota</taxon>
        <taxon>Metazoa</taxon>
        <taxon>Ecdysozoa</taxon>
        <taxon>Nematoda</taxon>
        <taxon>Chromadorea</taxon>
        <taxon>Rhabditida</taxon>
        <taxon>Rhabditina</taxon>
        <taxon>Rhabditomorpha</taxon>
        <taxon>Rhabditoidea</taxon>
        <taxon>Rhabditidae</taxon>
        <taxon>Peloderinae</taxon>
        <taxon>Caenorhabditis</taxon>
    </lineage>
</organism>
<dbReference type="CDD" id="cd01259">
    <property type="entry name" value="PH_APBB1IP"/>
    <property type="match status" value="1"/>
</dbReference>
<dbReference type="OrthoDB" id="5859014at2759"/>
<feature type="region of interest" description="Disordered" evidence="1">
    <location>
        <begin position="93"/>
        <end position="130"/>
    </location>
</feature>
<sequence>MNSRASKDLTCLMSMHSSQIYTGINWEKKYKSPTPWCISIKLTKLQIKNSQYIKYICADDELTFRKWVAALRIAKSGSDLLLNYERATGVRPCRPASPTSSIAASVQSSNTTASSSSTTTSIAEMPTRPLTVDMRVISPSVASTMSKPPSLPSPSQSHASFSSVANSTVIEYDEQPTGTIKRAPIDALRYVSRMSSSSTSPTIPQEDTDSDEDFPAPPPSSLASRTPVQSPQGLPPPPKPAYYATPQPARPAAISPLVAPKPSTPLMAKKAPPPPPKRSEATRIQTVSATSPQPQQHMSDLEAALARRREKMAQVQ</sequence>
<feature type="compositionally biased region" description="Polar residues" evidence="1">
    <location>
        <begin position="282"/>
        <end position="298"/>
    </location>
</feature>
<evidence type="ECO:0000256" key="1">
    <source>
        <dbReference type="SAM" id="MobiDB-lite"/>
    </source>
</evidence>
<gene>
    <name evidence="2" type="ORF">CAUJ_LOCUS8936</name>
</gene>
<dbReference type="PANTHER" id="PTHR11243:SF23">
    <property type="entry name" value="LD06925P"/>
    <property type="match status" value="1"/>
</dbReference>
<dbReference type="InterPro" id="IPR011993">
    <property type="entry name" value="PH-like_dom_sf"/>
</dbReference>
<dbReference type="InterPro" id="IPR039665">
    <property type="entry name" value="PH_APBB1IP"/>
</dbReference>
<dbReference type="Gene3D" id="2.30.29.30">
    <property type="entry name" value="Pleckstrin-homology domain (PH domain)/Phosphotyrosine-binding domain (PTB)"/>
    <property type="match status" value="1"/>
</dbReference>
<dbReference type="EMBL" id="CAJGYM010000031">
    <property type="protein sequence ID" value="CAD6193017.1"/>
    <property type="molecule type" value="Genomic_DNA"/>
</dbReference>